<protein>
    <submittedName>
        <fullName evidence="2">Uncharacterized protein (TIGR02678 family)</fullName>
    </submittedName>
</protein>
<dbReference type="AlphaFoldDB" id="A0A7W7VVC7"/>
<feature type="compositionally biased region" description="Low complexity" evidence="1">
    <location>
        <begin position="411"/>
        <end position="437"/>
    </location>
</feature>
<proteinExistence type="predicted"/>
<dbReference type="InterPro" id="IPR013494">
    <property type="entry name" value="CHP02678"/>
</dbReference>
<gene>
    <name evidence="2" type="ORF">FHR34_003249</name>
</gene>
<dbReference type="RefSeq" id="WP_184936231.1">
    <property type="nucleotide sequence ID" value="NZ_JACHJV010000001.1"/>
</dbReference>
<dbReference type="EMBL" id="JACHJV010000001">
    <property type="protein sequence ID" value="MBB4924256.1"/>
    <property type="molecule type" value="Genomic_DNA"/>
</dbReference>
<feature type="region of interest" description="Disordered" evidence="1">
    <location>
        <begin position="405"/>
        <end position="437"/>
    </location>
</feature>
<dbReference type="Proteomes" id="UP000540506">
    <property type="component" value="Unassembled WGS sequence"/>
</dbReference>
<sequence length="437" mass="47807">MSGNRLGDTLAVQRAEEVRRAARALLRRPLLWAGGAGSEEFRLVRQHATELRTWFERNTGWSLLVDSEVARLRRIPGRDSDPTHPARDQRTGLPFSRRRYVLACLCLAVLERAEQQIALGRLAEQIVLAAADPELAASGIEFTLADREQRTDLVAVVRLLLGWGVLAKVAGDEDAFLKSAGDALYDVDRRVLAGLLAARRGPSTVRASGRGAALFEQRLTELNAEVLPDSDELRNRALRHGLTRRLLDDPVLYLDELSEAESAYLASQRGALTRRIAEFTGLVPEVRAEGVAMVDPDDDLTDLRMPESGTDGHVALLLAEYLAGRGGTVALSVLHLQVQGWALEHAGFWRRSASAPGAETDLTEQAVERLAALGLLERTQAADGTEAVRPRSALDRYRVGETVLLEPGQQATRKATPRTTARATKNTKTTSTKGKTR</sequence>
<keyword evidence="3" id="KW-1185">Reference proteome</keyword>
<comment type="caution">
    <text evidence="2">The sequence shown here is derived from an EMBL/GenBank/DDBJ whole genome shotgun (WGS) entry which is preliminary data.</text>
</comment>
<dbReference type="NCBIfam" id="TIGR02678">
    <property type="entry name" value="TIGR02678 family protein"/>
    <property type="match status" value="1"/>
</dbReference>
<name>A0A7W7VVC7_KITKI</name>
<evidence type="ECO:0000256" key="1">
    <source>
        <dbReference type="SAM" id="MobiDB-lite"/>
    </source>
</evidence>
<dbReference type="Pfam" id="PF09661">
    <property type="entry name" value="DUF2398"/>
    <property type="match status" value="1"/>
</dbReference>
<evidence type="ECO:0000313" key="2">
    <source>
        <dbReference type="EMBL" id="MBB4924256.1"/>
    </source>
</evidence>
<reference evidence="2 3" key="1">
    <citation type="submission" date="2020-08" db="EMBL/GenBank/DDBJ databases">
        <title>Sequencing the genomes of 1000 actinobacteria strains.</title>
        <authorList>
            <person name="Klenk H.-P."/>
        </authorList>
    </citation>
    <scope>NUCLEOTIDE SEQUENCE [LARGE SCALE GENOMIC DNA]</scope>
    <source>
        <strain evidence="2 3">DSM 41654</strain>
    </source>
</reference>
<evidence type="ECO:0000313" key="3">
    <source>
        <dbReference type="Proteomes" id="UP000540506"/>
    </source>
</evidence>
<accession>A0A7W7VVC7</accession>
<organism evidence="2 3">
    <name type="scientific">Kitasatospora kifunensis</name>
    <name type="common">Streptomyces kifunensis</name>
    <dbReference type="NCBI Taxonomy" id="58351"/>
    <lineage>
        <taxon>Bacteria</taxon>
        <taxon>Bacillati</taxon>
        <taxon>Actinomycetota</taxon>
        <taxon>Actinomycetes</taxon>
        <taxon>Kitasatosporales</taxon>
        <taxon>Streptomycetaceae</taxon>
        <taxon>Kitasatospora</taxon>
    </lineage>
</organism>